<proteinExistence type="predicted"/>
<evidence type="ECO:0000256" key="1">
    <source>
        <dbReference type="ARBA" id="ARBA00004141"/>
    </source>
</evidence>
<keyword evidence="2 5" id="KW-0812">Transmembrane</keyword>
<name>A0A0B6ZHJ4_9EUPU</name>
<feature type="non-terminal residue" evidence="6">
    <location>
        <position position="1"/>
    </location>
</feature>
<dbReference type="Gene3D" id="1.20.1740.10">
    <property type="entry name" value="Amino acid/polyamine transporter I"/>
    <property type="match status" value="1"/>
</dbReference>
<feature type="transmembrane region" description="Helical" evidence="5">
    <location>
        <begin position="117"/>
        <end position="139"/>
    </location>
</feature>
<evidence type="ECO:0008006" key="7">
    <source>
        <dbReference type="Google" id="ProtNLM"/>
    </source>
</evidence>
<feature type="transmembrane region" description="Helical" evidence="5">
    <location>
        <begin position="145"/>
        <end position="164"/>
    </location>
</feature>
<protein>
    <recommendedName>
        <fullName evidence="7">Amino acid permease/ SLC12A domain-containing protein</fullName>
    </recommendedName>
</protein>
<dbReference type="AlphaFoldDB" id="A0A0B6ZHJ4"/>
<evidence type="ECO:0000256" key="5">
    <source>
        <dbReference type="SAM" id="Phobius"/>
    </source>
</evidence>
<dbReference type="Pfam" id="PF13520">
    <property type="entry name" value="AA_permease_2"/>
    <property type="match status" value="1"/>
</dbReference>
<keyword evidence="3 5" id="KW-1133">Transmembrane helix</keyword>
<evidence type="ECO:0000256" key="2">
    <source>
        <dbReference type="ARBA" id="ARBA00022692"/>
    </source>
</evidence>
<gene>
    <name evidence="6" type="primary">ORF64618</name>
</gene>
<comment type="subcellular location">
    <subcellularLocation>
        <location evidence="1">Membrane</location>
        <topology evidence="1">Multi-pass membrane protein</topology>
    </subcellularLocation>
</comment>
<dbReference type="InterPro" id="IPR050598">
    <property type="entry name" value="AminoAcid_Transporter"/>
</dbReference>
<dbReference type="PANTHER" id="PTHR11785:SF512">
    <property type="entry name" value="SOBREMESA, ISOFORM B"/>
    <property type="match status" value="1"/>
</dbReference>
<reference evidence="6" key="1">
    <citation type="submission" date="2014-12" db="EMBL/GenBank/DDBJ databases">
        <title>Insight into the proteome of Arion vulgaris.</title>
        <authorList>
            <person name="Aradska J."/>
            <person name="Bulat T."/>
            <person name="Smidak R."/>
            <person name="Sarate P."/>
            <person name="Gangsoo J."/>
            <person name="Sialana F."/>
            <person name="Bilban M."/>
            <person name="Lubec G."/>
        </authorList>
    </citation>
    <scope>NUCLEOTIDE SEQUENCE</scope>
    <source>
        <tissue evidence="6">Skin</tissue>
    </source>
</reference>
<evidence type="ECO:0000313" key="6">
    <source>
        <dbReference type="EMBL" id="CEK67978.1"/>
    </source>
</evidence>
<dbReference type="GO" id="GO:0016020">
    <property type="term" value="C:membrane"/>
    <property type="evidence" value="ECO:0007669"/>
    <property type="project" value="UniProtKB-SubCell"/>
</dbReference>
<accession>A0A0B6ZHJ4</accession>
<dbReference type="PANTHER" id="PTHR11785">
    <property type="entry name" value="AMINO ACID TRANSPORTER"/>
    <property type="match status" value="1"/>
</dbReference>
<feature type="transmembrane region" description="Helical" evidence="5">
    <location>
        <begin position="68"/>
        <end position="96"/>
    </location>
</feature>
<dbReference type="InterPro" id="IPR002293">
    <property type="entry name" value="AA/rel_permease1"/>
</dbReference>
<dbReference type="EMBL" id="HACG01021113">
    <property type="protein sequence ID" value="CEK67978.1"/>
    <property type="molecule type" value="Transcribed_RNA"/>
</dbReference>
<keyword evidence="4 5" id="KW-0472">Membrane</keyword>
<feature type="transmembrane region" description="Helical" evidence="5">
    <location>
        <begin position="203"/>
        <end position="221"/>
    </location>
</feature>
<feature type="transmembrane region" description="Helical" evidence="5">
    <location>
        <begin position="23"/>
        <end position="44"/>
    </location>
</feature>
<evidence type="ECO:0000256" key="4">
    <source>
        <dbReference type="ARBA" id="ARBA00023136"/>
    </source>
</evidence>
<sequence>GWPIITILTEEVKNPEKNIPRGLGFSLGVLIVTMVSANFAYYTVLTNEESLKSDAVAMLFGQKIHPSLPVLIAILVCLCSIGTLNVLILGHPRMIFAAGRKGHMPRIMTMLHKKFHSPWPATITLGVLGIIMLMLGNVVWLVETFSLYAGFMMIMLLLCLFKLRWKQPDLIRPFKVPLFVPVLMFILTISLVTISVIEMPKELGLVALVVSFGVPVYYICVKLQKPTKLFRGIDVIGFYLQVCLHLRYEDK</sequence>
<dbReference type="GO" id="GO:0015179">
    <property type="term" value="F:L-amino acid transmembrane transporter activity"/>
    <property type="evidence" value="ECO:0007669"/>
    <property type="project" value="TreeGrafter"/>
</dbReference>
<organism evidence="6">
    <name type="scientific">Arion vulgaris</name>
    <dbReference type="NCBI Taxonomy" id="1028688"/>
    <lineage>
        <taxon>Eukaryota</taxon>
        <taxon>Metazoa</taxon>
        <taxon>Spiralia</taxon>
        <taxon>Lophotrochozoa</taxon>
        <taxon>Mollusca</taxon>
        <taxon>Gastropoda</taxon>
        <taxon>Heterobranchia</taxon>
        <taxon>Euthyneura</taxon>
        <taxon>Panpulmonata</taxon>
        <taxon>Eupulmonata</taxon>
        <taxon>Stylommatophora</taxon>
        <taxon>Helicina</taxon>
        <taxon>Arionoidea</taxon>
        <taxon>Arionidae</taxon>
        <taxon>Arion</taxon>
    </lineage>
</organism>
<evidence type="ECO:0000256" key="3">
    <source>
        <dbReference type="ARBA" id="ARBA00022989"/>
    </source>
</evidence>
<feature type="transmembrane region" description="Helical" evidence="5">
    <location>
        <begin position="176"/>
        <end position="197"/>
    </location>
</feature>